<dbReference type="EMBL" id="FRYK01000003">
    <property type="protein sequence ID" value="SHO73747.1"/>
    <property type="molecule type" value="Genomic_DNA"/>
</dbReference>
<reference evidence="3" key="1">
    <citation type="submission" date="2016-12" db="EMBL/GenBank/DDBJ databases">
        <authorList>
            <person name="Varghese N."/>
            <person name="Submissions S."/>
        </authorList>
    </citation>
    <scope>NUCLEOTIDE SEQUENCE [LARGE SCALE GENOMIC DNA]</scope>
    <source>
        <strain evidence="3">DSM 18830</strain>
    </source>
</reference>
<dbReference type="Proteomes" id="UP000184611">
    <property type="component" value="Unassembled WGS sequence"/>
</dbReference>
<keyword evidence="1" id="KW-0732">Signal</keyword>
<organism evidence="2 3">
    <name type="scientific">Flavobacterium cucumis</name>
    <dbReference type="NCBI Taxonomy" id="416016"/>
    <lineage>
        <taxon>Bacteria</taxon>
        <taxon>Pseudomonadati</taxon>
        <taxon>Bacteroidota</taxon>
        <taxon>Flavobacteriia</taxon>
        <taxon>Flavobacteriales</taxon>
        <taxon>Flavobacteriaceae</taxon>
        <taxon>Flavobacterium</taxon>
    </lineage>
</organism>
<gene>
    <name evidence="2" type="ORF">SAMN05443547_2119</name>
</gene>
<sequence>MKKLIFLILILINLSCNAQKQQTLDFIKNESVGGQLDFSKIVERDYSKAPFIRFGDILYNKKDFGILMWGAKVKSLGIDSLEEVEKLWEEINNRALTEPEKRALKIGFEAKIEN</sequence>
<proteinExistence type="predicted"/>
<name>A0A1M7ZYP4_9FLAO</name>
<protein>
    <submittedName>
        <fullName evidence="2">Uncharacterized protein</fullName>
    </submittedName>
</protein>
<dbReference type="RefSeq" id="WP_073584170.1">
    <property type="nucleotide sequence ID" value="NZ_CBCSEA010000030.1"/>
</dbReference>
<evidence type="ECO:0000256" key="1">
    <source>
        <dbReference type="SAM" id="SignalP"/>
    </source>
</evidence>
<dbReference type="AlphaFoldDB" id="A0A1M7ZYP4"/>
<dbReference type="OrthoDB" id="1242346at2"/>
<evidence type="ECO:0000313" key="3">
    <source>
        <dbReference type="Proteomes" id="UP000184611"/>
    </source>
</evidence>
<keyword evidence="3" id="KW-1185">Reference proteome</keyword>
<evidence type="ECO:0000313" key="2">
    <source>
        <dbReference type="EMBL" id="SHO73747.1"/>
    </source>
</evidence>
<feature type="chain" id="PRO_5012116471" evidence="1">
    <location>
        <begin position="19"/>
        <end position="114"/>
    </location>
</feature>
<feature type="signal peptide" evidence="1">
    <location>
        <begin position="1"/>
        <end position="18"/>
    </location>
</feature>
<accession>A0A1M7ZYP4</accession>